<dbReference type="InParanoid" id="A0A1Y2DR99"/>
<accession>A0A1Y2DR99</accession>
<reference evidence="3 4" key="1">
    <citation type="submission" date="2016-07" db="EMBL/GenBank/DDBJ databases">
        <title>Pervasive Adenine N6-methylation of Active Genes in Fungi.</title>
        <authorList>
            <consortium name="DOE Joint Genome Institute"/>
            <person name="Mondo S.J."/>
            <person name="Dannebaum R.O."/>
            <person name="Kuo R.C."/>
            <person name="Labutti K."/>
            <person name="Haridas S."/>
            <person name="Kuo A."/>
            <person name="Salamov A."/>
            <person name="Ahrendt S.R."/>
            <person name="Lipzen A."/>
            <person name="Sullivan W."/>
            <person name="Andreopoulos W.B."/>
            <person name="Clum A."/>
            <person name="Lindquist E."/>
            <person name="Daum C."/>
            <person name="Ramamoorthy G.K."/>
            <person name="Gryganskyi A."/>
            <person name="Culley D."/>
            <person name="Magnuson J.K."/>
            <person name="James T.Y."/>
            <person name="O'Malley M.A."/>
            <person name="Stajich J.E."/>
            <person name="Spatafora J.W."/>
            <person name="Visel A."/>
            <person name="Grigoriev I.V."/>
        </authorList>
    </citation>
    <scope>NUCLEOTIDE SEQUENCE [LARGE SCALE GENOMIC DNA]</scope>
    <source>
        <strain evidence="3 4">CBS 129021</strain>
    </source>
</reference>
<keyword evidence="2" id="KW-0812">Transmembrane</keyword>
<evidence type="ECO:0000256" key="2">
    <source>
        <dbReference type="SAM" id="Phobius"/>
    </source>
</evidence>
<feature type="region of interest" description="Disordered" evidence="1">
    <location>
        <begin position="1"/>
        <end position="20"/>
    </location>
</feature>
<keyword evidence="4" id="KW-1185">Reference proteome</keyword>
<sequence length="117" mass="13523">MSRSVTTSTINPATSPFSRSITNRQDTMSISAGITRTSENTPSEELDKEYHHGKACFYQTKRDAEHACALNDKLLLDEYWQPVHSVVLCLLLWTWAGFVVRYRVSDVYKMSIKWLQY</sequence>
<comment type="caution">
    <text evidence="3">The sequence shown here is derived from an EMBL/GenBank/DDBJ whole genome shotgun (WGS) entry which is preliminary data.</text>
</comment>
<dbReference type="EMBL" id="MCFJ01000010">
    <property type="protein sequence ID" value="ORY61790.1"/>
    <property type="molecule type" value="Genomic_DNA"/>
</dbReference>
<dbReference type="Proteomes" id="UP000193689">
    <property type="component" value="Unassembled WGS sequence"/>
</dbReference>
<dbReference type="AlphaFoldDB" id="A0A1Y2DR99"/>
<feature type="transmembrane region" description="Helical" evidence="2">
    <location>
        <begin position="79"/>
        <end position="100"/>
    </location>
</feature>
<organism evidence="3 4">
    <name type="scientific">Pseudomassariella vexata</name>
    <dbReference type="NCBI Taxonomy" id="1141098"/>
    <lineage>
        <taxon>Eukaryota</taxon>
        <taxon>Fungi</taxon>
        <taxon>Dikarya</taxon>
        <taxon>Ascomycota</taxon>
        <taxon>Pezizomycotina</taxon>
        <taxon>Sordariomycetes</taxon>
        <taxon>Xylariomycetidae</taxon>
        <taxon>Amphisphaeriales</taxon>
        <taxon>Pseudomassariaceae</taxon>
        <taxon>Pseudomassariella</taxon>
    </lineage>
</organism>
<gene>
    <name evidence="3" type="ORF">BCR38DRAFT_411632</name>
</gene>
<dbReference type="GeneID" id="63774804"/>
<evidence type="ECO:0000256" key="1">
    <source>
        <dbReference type="SAM" id="MobiDB-lite"/>
    </source>
</evidence>
<protein>
    <submittedName>
        <fullName evidence="3">Uncharacterized protein</fullName>
    </submittedName>
</protein>
<keyword evidence="2" id="KW-0472">Membrane</keyword>
<evidence type="ECO:0000313" key="4">
    <source>
        <dbReference type="Proteomes" id="UP000193689"/>
    </source>
</evidence>
<proteinExistence type="predicted"/>
<evidence type="ECO:0000313" key="3">
    <source>
        <dbReference type="EMBL" id="ORY61790.1"/>
    </source>
</evidence>
<keyword evidence="2" id="KW-1133">Transmembrane helix</keyword>
<dbReference type="RefSeq" id="XP_040713867.1">
    <property type="nucleotide sequence ID" value="XM_040858592.1"/>
</dbReference>
<name>A0A1Y2DR99_9PEZI</name>